<evidence type="ECO:0000259" key="7">
    <source>
        <dbReference type="Pfam" id="PF08493"/>
    </source>
</evidence>
<evidence type="ECO:0000313" key="8">
    <source>
        <dbReference type="EMBL" id="KKA18012.1"/>
    </source>
</evidence>
<sequence>MLPYRGLPTALHPELLDRPWYTSLVSAGSSVSLIVDDHPTIPPDPSSSPKHGARRPQTAGQLQPLCRVQAQMQQGETDLRSVCKARHGRKQGSRPPVTQDLPTTASSWTTAICDPEILASPGVMQPSPRSPPVGYPDIFSGASSLADPTASTPSSLNFHADDFPAPPISFSMLELPDAGGLTDSCQFNDQNHMSNLSDLGSATPLLASNNVSSSMETAAVPGFRPSSSAPPPERLDGRRSSMINGLHSGPICSLLVRALGLLKQLPSPASASCHASKGQGLENHHGLDRPPTIQSVIADNEQTVQAISDILQCQCSQDGYLLAILSVIIFKVLGRYAAVVRQTPALDGDGQCWDTTRSDHRAQQHPEHGQRPPAVVVVVGDYSADGEDQGRMAAQQILSQLHRVQRLVNILSQRFKPHGGRAEPPSSSSSSIDGSDVLSYTESLFPFPDSVLEQMEVDLRKRLRNLSAEIVDILRSG</sequence>
<dbReference type="GO" id="GO:0005634">
    <property type="term" value="C:nucleus"/>
    <property type="evidence" value="ECO:0007669"/>
    <property type="project" value="InterPro"/>
</dbReference>
<dbReference type="OrthoDB" id="4226794at2759"/>
<gene>
    <name evidence="8" type="ORF">T310_8037</name>
</gene>
<organism evidence="8 9">
    <name type="scientific">Rasamsonia emersonii (strain ATCC 16479 / CBS 393.64 / IMI 116815)</name>
    <dbReference type="NCBI Taxonomy" id="1408163"/>
    <lineage>
        <taxon>Eukaryota</taxon>
        <taxon>Fungi</taxon>
        <taxon>Dikarya</taxon>
        <taxon>Ascomycota</taxon>
        <taxon>Pezizomycotina</taxon>
        <taxon>Eurotiomycetes</taxon>
        <taxon>Eurotiomycetidae</taxon>
        <taxon>Eurotiales</taxon>
        <taxon>Trichocomaceae</taxon>
        <taxon>Rasamsonia</taxon>
    </lineage>
</organism>
<feature type="region of interest" description="Disordered" evidence="6">
    <location>
        <begin position="217"/>
        <end position="241"/>
    </location>
</feature>
<accession>A0A0F4YI85</accession>
<evidence type="ECO:0000256" key="4">
    <source>
        <dbReference type="ARBA" id="ARBA00023163"/>
    </source>
</evidence>
<dbReference type="EMBL" id="LASV01000513">
    <property type="protein sequence ID" value="KKA18012.1"/>
    <property type="molecule type" value="Genomic_DNA"/>
</dbReference>
<dbReference type="InterPro" id="IPR013700">
    <property type="entry name" value="AflR"/>
</dbReference>
<keyword evidence="5" id="KW-0539">Nucleus</keyword>
<keyword evidence="9" id="KW-1185">Reference proteome</keyword>
<evidence type="ECO:0000256" key="5">
    <source>
        <dbReference type="ARBA" id="ARBA00023242"/>
    </source>
</evidence>
<protein>
    <submittedName>
        <fullName evidence="8">Sterigmatocystin biosynthesis regulatory protein</fullName>
    </submittedName>
</protein>
<dbReference type="GO" id="GO:0045122">
    <property type="term" value="P:aflatoxin biosynthetic process"/>
    <property type="evidence" value="ECO:0007669"/>
    <property type="project" value="InterPro"/>
</dbReference>
<dbReference type="GeneID" id="25320302"/>
<evidence type="ECO:0000256" key="6">
    <source>
        <dbReference type="SAM" id="MobiDB-lite"/>
    </source>
</evidence>
<feature type="region of interest" description="Disordered" evidence="6">
    <location>
        <begin position="35"/>
        <end position="61"/>
    </location>
</feature>
<dbReference type="STRING" id="1408163.A0A0F4YI85"/>
<dbReference type="Pfam" id="PF08493">
    <property type="entry name" value="AflR"/>
    <property type="match status" value="1"/>
</dbReference>
<reference evidence="8 9" key="1">
    <citation type="submission" date="2015-04" db="EMBL/GenBank/DDBJ databases">
        <authorList>
            <person name="Heijne W.H."/>
            <person name="Fedorova N.D."/>
            <person name="Nierman W.C."/>
            <person name="Vollebregt A.W."/>
            <person name="Zhao Z."/>
            <person name="Wu L."/>
            <person name="Kumar M."/>
            <person name="Stam H."/>
            <person name="van den Berg M.A."/>
            <person name="Pel H.J."/>
        </authorList>
    </citation>
    <scope>NUCLEOTIDE SEQUENCE [LARGE SCALE GENOMIC DNA]</scope>
    <source>
        <strain evidence="8 9">CBS 393.64</strain>
    </source>
</reference>
<name>A0A0F4YI85_RASE3</name>
<comment type="caution">
    <text evidence="8">The sequence shown here is derived from an EMBL/GenBank/DDBJ whole genome shotgun (WGS) entry which is preliminary data.</text>
</comment>
<dbReference type="RefSeq" id="XP_013324624.1">
    <property type="nucleotide sequence ID" value="XM_013469170.1"/>
</dbReference>
<dbReference type="PRINTS" id="PR00755">
    <property type="entry name" value="AFLATOXINBRP"/>
</dbReference>
<dbReference type="GO" id="GO:0046872">
    <property type="term" value="F:metal ion binding"/>
    <property type="evidence" value="ECO:0007669"/>
    <property type="project" value="UniProtKB-KW"/>
</dbReference>
<feature type="domain" description="Aflatoxin regulatory protein" evidence="7">
    <location>
        <begin position="253"/>
        <end position="350"/>
    </location>
</feature>
<feature type="region of interest" description="Disordered" evidence="6">
    <location>
        <begin position="415"/>
        <end position="435"/>
    </location>
</feature>
<keyword evidence="3" id="KW-0238">DNA-binding</keyword>
<dbReference type="AlphaFoldDB" id="A0A0F4YI85"/>
<keyword evidence="1" id="KW-0479">Metal-binding</keyword>
<proteinExistence type="predicted"/>
<keyword evidence="4" id="KW-0804">Transcription</keyword>
<evidence type="ECO:0000256" key="2">
    <source>
        <dbReference type="ARBA" id="ARBA00023015"/>
    </source>
</evidence>
<keyword evidence="2" id="KW-0805">Transcription regulation</keyword>
<evidence type="ECO:0000256" key="1">
    <source>
        <dbReference type="ARBA" id="ARBA00022723"/>
    </source>
</evidence>
<dbReference type="GO" id="GO:0003677">
    <property type="term" value="F:DNA binding"/>
    <property type="evidence" value="ECO:0007669"/>
    <property type="project" value="UniProtKB-KW"/>
</dbReference>
<evidence type="ECO:0000313" key="9">
    <source>
        <dbReference type="Proteomes" id="UP000053958"/>
    </source>
</evidence>
<dbReference type="GO" id="GO:0006355">
    <property type="term" value="P:regulation of DNA-templated transcription"/>
    <property type="evidence" value="ECO:0007669"/>
    <property type="project" value="InterPro"/>
</dbReference>
<evidence type="ECO:0000256" key="3">
    <source>
        <dbReference type="ARBA" id="ARBA00023125"/>
    </source>
</evidence>
<dbReference type="Proteomes" id="UP000053958">
    <property type="component" value="Unassembled WGS sequence"/>
</dbReference>